<dbReference type="InterPro" id="IPR001131">
    <property type="entry name" value="Peptidase_M24B_aminopep-P_CS"/>
</dbReference>
<comment type="catalytic activity">
    <reaction evidence="1">
        <text>Release of any N-terminal amino acid, including proline, that is linked to proline, even from a dipeptide or tripeptide.</text>
        <dbReference type="EC" id="3.4.11.9"/>
    </reaction>
</comment>
<dbReference type="PANTHER" id="PTHR43226">
    <property type="entry name" value="XAA-PRO AMINOPEPTIDASE 3"/>
    <property type="match status" value="1"/>
</dbReference>
<dbReference type="EMBL" id="BAABEY010000024">
    <property type="protein sequence ID" value="GAA4440690.1"/>
    <property type="molecule type" value="Genomic_DNA"/>
</dbReference>
<evidence type="ECO:0000256" key="8">
    <source>
        <dbReference type="ARBA" id="ARBA00023049"/>
    </source>
</evidence>
<dbReference type="CDD" id="cd01087">
    <property type="entry name" value="Prolidase"/>
    <property type="match status" value="1"/>
</dbReference>
<keyword evidence="12" id="KW-0031">Aminopeptidase</keyword>
<keyword evidence="6 10" id="KW-0479">Metal-binding</keyword>
<keyword evidence="13" id="KW-1185">Reference proteome</keyword>
<evidence type="ECO:0000259" key="11">
    <source>
        <dbReference type="SMART" id="SM01011"/>
    </source>
</evidence>
<comment type="similarity">
    <text evidence="3 10">Belongs to the peptidase M24B family.</text>
</comment>
<keyword evidence="7" id="KW-0378">Hydrolase</keyword>
<dbReference type="Pfam" id="PF00557">
    <property type="entry name" value="Peptidase_M24"/>
    <property type="match status" value="1"/>
</dbReference>
<evidence type="ECO:0000256" key="10">
    <source>
        <dbReference type="RuleBase" id="RU000590"/>
    </source>
</evidence>
<dbReference type="Pfam" id="PF05195">
    <property type="entry name" value="AMP_N"/>
    <property type="match status" value="1"/>
</dbReference>
<keyword evidence="8" id="KW-0482">Metalloprotease</keyword>
<dbReference type="Proteomes" id="UP001501508">
    <property type="component" value="Unassembled WGS sequence"/>
</dbReference>
<evidence type="ECO:0000256" key="7">
    <source>
        <dbReference type="ARBA" id="ARBA00022801"/>
    </source>
</evidence>
<dbReference type="RefSeq" id="WP_345029569.1">
    <property type="nucleotide sequence ID" value="NZ_BAABEY010000024.1"/>
</dbReference>
<dbReference type="Gene3D" id="3.90.230.10">
    <property type="entry name" value="Creatinase/methionine aminopeptidase superfamily"/>
    <property type="match status" value="1"/>
</dbReference>
<dbReference type="InterPro" id="IPR029149">
    <property type="entry name" value="Creatin/AminoP/Spt16_N"/>
</dbReference>
<evidence type="ECO:0000256" key="9">
    <source>
        <dbReference type="ARBA" id="ARBA00023211"/>
    </source>
</evidence>
<accession>A0ABP8M0S8</accession>
<dbReference type="InterPro" id="IPR052433">
    <property type="entry name" value="X-Pro_dipept-like"/>
</dbReference>
<comment type="caution">
    <text evidence="12">The sequence shown here is derived from an EMBL/GenBank/DDBJ whole genome shotgun (WGS) entry which is preliminary data.</text>
</comment>
<evidence type="ECO:0000256" key="5">
    <source>
        <dbReference type="ARBA" id="ARBA00022670"/>
    </source>
</evidence>
<name>A0ABP8M0S8_9BACT</name>
<evidence type="ECO:0000256" key="6">
    <source>
        <dbReference type="ARBA" id="ARBA00022723"/>
    </source>
</evidence>
<reference evidence="13" key="1">
    <citation type="journal article" date="2019" name="Int. J. Syst. Evol. Microbiol.">
        <title>The Global Catalogue of Microorganisms (GCM) 10K type strain sequencing project: providing services to taxonomists for standard genome sequencing and annotation.</title>
        <authorList>
            <consortium name="The Broad Institute Genomics Platform"/>
            <consortium name="The Broad Institute Genome Sequencing Center for Infectious Disease"/>
            <person name="Wu L."/>
            <person name="Ma J."/>
        </authorList>
    </citation>
    <scope>NUCLEOTIDE SEQUENCE [LARGE SCALE GENOMIC DNA]</scope>
    <source>
        <strain evidence="13">JCM 31920</strain>
    </source>
</reference>
<sequence>MRYSSIDSSLFVSNRRRLGQLLLPKSLAILNANDLMPTNADGTMGFRQNADLFYLTGIDQEETVLVLFPGHPDPKLREVLFLRETNEHIAVWEGEKLTKEKARELSGIATIYWTNQFDTVFRNIVFEAERIYLNSNEHTRNDSLVQTRDDRFIRFFRERYPLHQLERLAPLMHQLRAVKHPEEVRLMQKACDITQAGFERLLKFVKPGVTEFEIEAEMLHEYVRSGSRGFAYSPIIASGKNACVLHYIQNDQVCKEGEVLLLDCAAEYANYNADLTRSIPVSGRFTKRQAEVYDAVLRVFRAAKDMLVTGNIWDEYHARVNEVMEKELVGLGLLSLEDIRNQNPDWPAYKKYFPHGTSHFLGLDVHDVGNKYRRFEPGMVFTCEPGIYIREEGLGIRLENNILITETGNLDLMGGIPIEREEIEDLMNAS</sequence>
<dbReference type="EC" id="3.4.11.9" evidence="4"/>
<gene>
    <name evidence="12" type="ORF">GCM10023091_24670</name>
</gene>
<dbReference type="PROSITE" id="PS00491">
    <property type="entry name" value="PROLINE_PEPTIDASE"/>
    <property type="match status" value="1"/>
</dbReference>
<dbReference type="GO" id="GO:0004177">
    <property type="term" value="F:aminopeptidase activity"/>
    <property type="evidence" value="ECO:0007669"/>
    <property type="project" value="UniProtKB-KW"/>
</dbReference>
<evidence type="ECO:0000256" key="3">
    <source>
        <dbReference type="ARBA" id="ARBA00008766"/>
    </source>
</evidence>
<keyword evidence="5" id="KW-0645">Protease</keyword>
<dbReference type="InterPro" id="IPR007865">
    <property type="entry name" value="Aminopep_P_N"/>
</dbReference>
<dbReference type="InterPro" id="IPR036005">
    <property type="entry name" value="Creatinase/aminopeptidase-like"/>
</dbReference>
<evidence type="ECO:0000313" key="12">
    <source>
        <dbReference type="EMBL" id="GAA4440690.1"/>
    </source>
</evidence>
<dbReference type="SUPFAM" id="SSF55920">
    <property type="entry name" value="Creatinase/aminopeptidase"/>
    <property type="match status" value="1"/>
</dbReference>
<organism evidence="12 13">
    <name type="scientific">Ravibacter arvi</name>
    <dbReference type="NCBI Taxonomy" id="2051041"/>
    <lineage>
        <taxon>Bacteria</taxon>
        <taxon>Pseudomonadati</taxon>
        <taxon>Bacteroidota</taxon>
        <taxon>Cytophagia</taxon>
        <taxon>Cytophagales</taxon>
        <taxon>Spirosomataceae</taxon>
        <taxon>Ravibacter</taxon>
    </lineage>
</organism>
<dbReference type="SUPFAM" id="SSF53092">
    <property type="entry name" value="Creatinase/prolidase N-terminal domain"/>
    <property type="match status" value="1"/>
</dbReference>
<comment type="cofactor">
    <cofactor evidence="2">
        <name>Mn(2+)</name>
        <dbReference type="ChEBI" id="CHEBI:29035"/>
    </cofactor>
</comment>
<dbReference type="SMART" id="SM01011">
    <property type="entry name" value="AMP_N"/>
    <property type="match status" value="1"/>
</dbReference>
<keyword evidence="9" id="KW-0464">Manganese</keyword>
<dbReference type="Gene3D" id="3.40.350.10">
    <property type="entry name" value="Creatinase/prolidase N-terminal domain"/>
    <property type="match status" value="1"/>
</dbReference>
<evidence type="ECO:0000256" key="4">
    <source>
        <dbReference type="ARBA" id="ARBA00012574"/>
    </source>
</evidence>
<feature type="domain" description="Aminopeptidase P N-terminal" evidence="11">
    <location>
        <begin position="6"/>
        <end position="142"/>
    </location>
</feature>
<dbReference type="PANTHER" id="PTHR43226:SF4">
    <property type="entry name" value="XAA-PRO AMINOPEPTIDASE 3"/>
    <property type="match status" value="1"/>
</dbReference>
<dbReference type="InterPro" id="IPR000994">
    <property type="entry name" value="Pept_M24"/>
</dbReference>
<protein>
    <recommendedName>
        <fullName evidence="4">Xaa-Pro aminopeptidase</fullName>
        <ecNumber evidence="4">3.4.11.9</ecNumber>
    </recommendedName>
</protein>
<evidence type="ECO:0000256" key="1">
    <source>
        <dbReference type="ARBA" id="ARBA00001424"/>
    </source>
</evidence>
<proteinExistence type="inferred from homology"/>
<evidence type="ECO:0000313" key="13">
    <source>
        <dbReference type="Proteomes" id="UP001501508"/>
    </source>
</evidence>
<evidence type="ECO:0000256" key="2">
    <source>
        <dbReference type="ARBA" id="ARBA00001936"/>
    </source>
</evidence>